<keyword evidence="3" id="KW-0378">Hydrolase</keyword>
<dbReference type="Gene3D" id="3.20.20.140">
    <property type="entry name" value="Metal-dependent hydrolases"/>
    <property type="match status" value="1"/>
</dbReference>
<keyword evidence="1" id="KW-0456">Lyase</keyword>
<feature type="domain" description="Amidohydrolase-related" evidence="2">
    <location>
        <begin position="5"/>
        <end position="304"/>
    </location>
</feature>
<gene>
    <name evidence="3" type="ORF">FNJ47_21525</name>
</gene>
<dbReference type="GO" id="GO:0019748">
    <property type="term" value="P:secondary metabolic process"/>
    <property type="evidence" value="ECO:0007669"/>
    <property type="project" value="TreeGrafter"/>
</dbReference>
<proteinExistence type="predicted"/>
<name>A0A6P1BL84_9BRAD</name>
<dbReference type="Pfam" id="PF04909">
    <property type="entry name" value="Amidohydro_2"/>
    <property type="match status" value="1"/>
</dbReference>
<dbReference type="GO" id="GO:0005737">
    <property type="term" value="C:cytoplasm"/>
    <property type="evidence" value="ECO:0007669"/>
    <property type="project" value="TreeGrafter"/>
</dbReference>
<dbReference type="AlphaFoldDB" id="A0A6P1BL84"/>
<dbReference type="InterPro" id="IPR032466">
    <property type="entry name" value="Metal_Hydrolase"/>
</dbReference>
<reference evidence="3 4" key="1">
    <citation type="journal article" date="2020" name="Arch. Microbiol.">
        <title>Bradyrhizobium uaiense sp. nov., a new highly efficient cowpea symbiont.</title>
        <authorList>
            <person name="Cabral Michel D."/>
            <person name="Azarias Guimaraes A."/>
            <person name="Martins da Costa E."/>
            <person name="Soares de Carvalho T."/>
            <person name="Balsanelli E."/>
            <person name="Willems A."/>
            <person name="Maltempi de Souza E."/>
            <person name="de Souza Moreira F.M."/>
        </authorList>
    </citation>
    <scope>NUCLEOTIDE SEQUENCE [LARGE SCALE GENOMIC DNA]</scope>
    <source>
        <strain evidence="3 4">UFLA 03-164</strain>
    </source>
</reference>
<evidence type="ECO:0000259" key="2">
    <source>
        <dbReference type="Pfam" id="PF04909"/>
    </source>
</evidence>
<sequence>MDMIIDSHVHVGTFPSIESAGQFLSTVPDVVAFRTRHRALYERFVHEEAADNGETLIADMNKFGIDRAIVQGRPGITNDFVARIAARYPDRLIPIAVPTPWPTPVDDPRDEEKMMSPKAVAGELERCISDLGMIGAGEIFVRRLTRTLQPEDIADDLAPMMDVLARRGMSVQIPTAWTQLPGGLFYGDPIWVDEVANRYPSVPIILTKMGRGIDHCFENCLAVAMRNENVHLEISGSSSAHARRALQTIGPTRLLFGTDWSPVWRFVRTPEPVVSKAIRIVEEATNDLDVRERLFSATAQILYGVSSFRGDVA</sequence>
<dbReference type="Proteomes" id="UP000468531">
    <property type="component" value="Unassembled WGS sequence"/>
</dbReference>
<dbReference type="InterPro" id="IPR032465">
    <property type="entry name" value="ACMSD"/>
</dbReference>
<dbReference type="InterPro" id="IPR006680">
    <property type="entry name" value="Amidohydro-rel"/>
</dbReference>
<evidence type="ECO:0000313" key="3">
    <source>
        <dbReference type="EMBL" id="NEU98332.1"/>
    </source>
</evidence>
<dbReference type="PANTHER" id="PTHR21240:SF28">
    <property type="entry name" value="ISO-OROTATE DECARBOXYLASE (EUROFUNG)"/>
    <property type="match status" value="1"/>
</dbReference>
<dbReference type="GO" id="GO:0016787">
    <property type="term" value="F:hydrolase activity"/>
    <property type="evidence" value="ECO:0007669"/>
    <property type="project" value="UniProtKB-KW"/>
</dbReference>
<evidence type="ECO:0000256" key="1">
    <source>
        <dbReference type="ARBA" id="ARBA00023239"/>
    </source>
</evidence>
<dbReference type="PANTHER" id="PTHR21240">
    <property type="entry name" value="2-AMINO-3-CARBOXYLMUCONATE-6-SEMIALDEHYDE DECARBOXYLASE"/>
    <property type="match status" value="1"/>
</dbReference>
<comment type="caution">
    <text evidence="3">The sequence shown here is derived from an EMBL/GenBank/DDBJ whole genome shotgun (WGS) entry which is preliminary data.</text>
</comment>
<protein>
    <submittedName>
        <fullName evidence="3">Amidohydrolase family protein</fullName>
    </submittedName>
</protein>
<dbReference type="EMBL" id="VKHP01000088">
    <property type="protein sequence ID" value="NEU98332.1"/>
    <property type="molecule type" value="Genomic_DNA"/>
</dbReference>
<accession>A0A6P1BL84</accession>
<evidence type="ECO:0000313" key="4">
    <source>
        <dbReference type="Proteomes" id="UP000468531"/>
    </source>
</evidence>
<organism evidence="3 4">
    <name type="scientific">Bradyrhizobium uaiense</name>
    <dbReference type="NCBI Taxonomy" id="2594946"/>
    <lineage>
        <taxon>Bacteria</taxon>
        <taxon>Pseudomonadati</taxon>
        <taxon>Pseudomonadota</taxon>
        <taxon>Alphaproteobacteria</taxon>
        <taxon>Hyphomicrobiales</taxon>
        <taxon>Nitrobacteraceae</taxon>
        <taxon>Bradyrhizobium</taxon>
    </lineage>
</organism>
<dbReference type="GO" id="GO:0016831">
    <property type="term" value="F:carboxy-lyase activity"/>
    <property type="evidence" value="ECO:0007669"/>
    <property type="project" value="InterPro"/>
</dbReference>
<keyword evidence="4" id="KW-1185">Reference proteome</keyword>
<dbReference type="SUPFAM" id="SSF51556">
    <property type="entry name" value="Metallo-dependent hydrolases"/>
    <property type="match status" value="1"/>
</dbReference>